<dbReference type="Proteomes" id="UP000800035">
    <property type="component" value="Unassembled WGS sequence"/>
</dbReference>
<reference evidence="4" key="1">
    <citation type="journal article" date="2020" name="Stud. Mycol.">
        <title>101 Dothideomycetes genomes: a test case for predicting lifestyles and emergence of pathogens.</title>
        <authorList>
            <person name="Haridas S."/>
            <person name="Albert R."/>
            <person name="Binder M."/>
            <person name="Bloem J."/>
            <person name="Labutti K."/>
            <person name="Salamov A."/>
            <person name="Andreopoulos B."/>
            <person name="Baker S."/>
            <person name="Barry K."/>
            <person name="Bills G."/>
            <person name="Bluhm B."/>
            <person name="Cannon C."/>
            <person name="Castanera R."/>
            <person name="Culley D."/>
            <person name="Daum C."/>
            <person name="Ezra D."/>
            <person name="Gonzalez J."/>
            <person name="Henrissat B."/>
            <person name="Kuo A."/>
            <person name="Liang C."/>
            <person name="Lipzen A."/>
            <person name="Lutzoni F."/>
            <person name="Magnuson J."/>
            <person name="Mondo S."/>
            <person name="Nolan M."/>
            <person name="Ohm R."/>
            <person name="Pangilinan J."/>
            <person name="Park H.-J."/>
            <person name="Ramirez L."/>
            <person name="Alfaro M."/>
            <person name="Sun H."/>
            <person name="Tritt A."/>
            <person name="Yoshinaga Y."/>
            <person name="Zwiers L.-H."/>
            <person name="Turgeon B."/>
            <person name="Goodwin S."/>
            <person name="Spatafora J."/>
            <person name="Crous P."/>
            <person name="Grigoriev I."/>
        </authorList>
    </citation>
    <scope>NUCLEOTIDE SEQUENCE</scope>
    <source>
        <strain evidence="4">CBS 675.92</strain>
    </source>
</reference>
<proteinExistence type="predicted"/>
<organism evidence="4 5">
    <name type="scientific">Byssothecium circinans</name>
    <dbReference type="NCBI Taxonomy" id="147558"/>
    <lineage>
        <taxon>Eukaryota</taxon>
        <taxon>Fungi</taxon>
        <taxon>Dikarya</taxon>
        <taxon>Ascomycota</taxon>
        <taxon>Pezizomycotina</taxon>
        <taxon>Dothideomycetes</taxon>
        <taxon>Pleosporomycetidae</taxon>
        <taxon>Pleosporales</taxon>
        <taxon>Massarineae</taxon>
        <taxon>Massarinaceae</taxon>
        <taxon>Byssothecium</taxon>
    </lineage>
</organism>
<feature type="domain" description="C2H2-type" evidence="3">
    <location>
        <begin position="217"/>
        <end position="247"/>
    </location>
</feature>
<sequence length="649" mass="72671">MNMDDMDIPEESMRHIEALLARHRPEMIQRMFQQAMDSRRSSVASSLASSTVSLASAGGSSMRSSAAASFRTSTTSSYLSRMSVASNMSTSTMSTIASDMAPSIASSTSSIHSSRSRAPSRRTEPRSYPSSLDPTRPVPTPTSEMESPLDTKPDPGFTPTDETMSIASFPTDRGASQSGESYMFCTYCAEGKTMKTFKAKSDWKKHEMRMHETGEDWPCIVNGCNRIFDRQKDFLKHHQRYHSGRPLPSLTDIGIQLLPRRVFGCGFEKCKEVSIGWDERCDHVAKHMKNGATFDQWKYSNVIRNLIRQESLHDTWKEIIGCLDPRLREGRSQISWCPDNTRVLRQKLQCCDLRPSREEALITALSLRSDIQLDPAQQTLPAGFIVPSRDSVPNVDKLTREQRMHILIGNSNASASRSRLVAVNAALLRACSGMPEAGNFDGSASQFDDTSPTVDTTGRRISYMDLDTADNFLGMAQQPPPPPLSQPPSVPELQVSHTGAPTPMDSDQPQTPAYVDPTKSSNPLDWCYPNYFDAAPSFEESQYYDRPSLGRMFSKPLQRIGSRLSRHGTPANRPSSQPEQQQVMATSMNPEFPMQNAVHHGLPMDRPPQHYAQQPQHPHAQQQFHHMETQQQQQHHQSNQQLHLFTPQS</sequence>
<dbReference type="EMBL" id="ML976982">
    <property type="protein sequence ID" value="KAF1960706.1"/>
    <property type="molecule type" value="Genomic_DNA"/>
</dbReference>
<feature type="compositionally biased region" description="Polar residues" evidence="2">
    <location>
        <begin position="160"/>
        <end position="176"/>
    </location>
</feature>
<dbReference type="SMART" id="SM00355">
    <property type="entry name" value="ZnF_C2H2"/>
    <property type="match status" value="3"/>
</dbReference>
<dbReference type="OrthoDB" id="5032844at2759"/>
<feature type="compositionally biased region" description="Pro residues" evidence="2">
    <location>
        <begin position="478"/>
        <end position="490"/>
    </location>
</feature>
<feature type="compositionally biased region" description="Polar residues" evidence="2">
    <location>
        <begin position="572"/>
        <end position="589"/>
    </location>
</feature>
<keyword evidence="1" id="KW-0479">Metal-binding</keyword>
<keyword evidence="1" id="KW-0862">Zinc</keyword>
<dbReference type="PROSITE" id="PS50157">
    <property type="entry name" value="ZINC_FINGER_C2H2_2"/>
    <property type="match status" value="1"/>
</dbReference>
<accession>A0A6A5UCT7</accession>
<feature type="compositionally biased region" description="Low complexity" evidence="2">
    <location>
        <begin position="609"/>
        <end position="643"/>
    </location>
</feature>
<evidence type="ECO:0000313" key="5">
    <source>
        <dbReference type="Proteomes" id="UP000800035"/>
    </source>
</evidence>
<feature type="compositionally biased region" description="Polar residues" evidence="2">
    <location>
        <begin position="495"/>
        <end position="511"/>
    </location>
</feature>
<name>A0A6A5UCT7_9PLEO</name>
<evidence type="ECO:0000256" key="2">
    <source>
        <dbReference type="SAM" id="MobiDB-lite"/>
    </source>
</evidence>
<evidence type="ECO:0000259" key="3">
    <source>
        <dbReference type="PROSITE" id="PS50157"/>
    </source>
</evidence>
<gene>
    <name evidence="4" type="ORF">CC80DRAFT_488982</name>
</gene>
<dbReference type="PANTHER" id="PTHR35391">
    <property type="entry name" value="C2H2-TYPE DOMAIN-CONTAINING PROTEIN-RELATED"/>
    <property type="match status" value="1"/>
</dbReference>
<dbReference type="Gene3D" id="3.30.160.60">
    <property type="entry name" value="Classic Zinc Finger"/>
    <property type="match status" value="1"/>
</dbReference>
<keyword evidence="1" id="KW-0863">Zinc-finger</keyword>
<protein>
    <recommendedName>
        <fullName evidence="3">C2H2-type domain-containing protein</fullName>
    </recommendedName>
</protein>
<dbReference type="InterPro" id="IPR013087">
    <property type="entry name" value="Znf_C2H2_type"/>
</dbReference>
<feature type="region of interest" description="Disordered" evidence="2">
    <location>
        <begin position="472"/>
        <end position="518"/>
    </location>
</feature>
<feature type="region of interest" description="Disordered" evidence="2">
    <location>
        <begin position="563"/>
        <end position="649"/>
    </location>
</feature>
<evidence type="ECO:0000256" key="1">
    <source>
        <dbReference type="PROSITE-ProRule" id="PRU00042"/>
    </source>
</evidence>
<keyword evidence="5" id="KW-1185">Reference proteome</keyword>
<dbReference type="GO" id="GO:0008270">
    <property type="term" value="F:zinc ion binding"/>
    <property type="evidence" value="ECO:0007669"/>
    <property type="project" value="UniProtKB-KW"/>
</dbReference>
<dbReference type="AlphaFoldDB" id="A0A6A5UCT7"/>
<feature type="compositionally biased region" description="Low complexity" evidence="2">
    <location>
        <begin position="103"/>
        <end position="113"/>
    </location>
</feature>
<feature type="region of interest" description="Disordered" evidence="2">
    <location>
        <begin position="101"/>
        <end position="176"/>
    </location>
</feature>
<dbReference type="PROSITE" id="PS00028">
    <property type="entry name" value="ZINC_FINGER_C2H2_1"/>
    <property type="match status" value="1"/>
</dbReference>
<dbReference type="PANTHER" id="PTHR35391:SF3">
    <property type="entry name" value="FINGER DOMAIN PROTEIN, PUTATIVE (AFU_ORTHOLOGUE AFUA_8G04300)-RELATED"/>
    <property type="match status" value="1"/>
</dbReference>
<evidence type="ECO:0000313" key="4">
    <source>
        <dbReference type="EMBL" id="KAF1960706.1"/>
    </source>
</evidence>